<dbReference type="EMBL" id="MU004232">
    <property type="protein sequence ID" value="KAF2672468.1"/>
    <property type="molecule type" value="Genomic_DNA"/>
</dbReference>
<keyword evidence="2" id="KW-1185">Reference proteome</keyword>
<dbReference type="AlphaFoldDB" id="A0A6A6UN17"/>
<proteinExistence type="predicted"/>
<protein>
    <submittedName>
        <fullName evidence="1">Uncharacterized protein</fullName>
    </submittedName>
</protein>
<reference evidence="1" key="1">
    <citation type="journal article" date="2020" name="Stud. Mycol.">
        <title>101 Dothideomycetes genomes: a test case for predicting lifestyles and emergence of pathogens.</title>
        <authorList>
            <person name="Haridas S."/>
            <person name="Albert R."/>
            <person name="Binder M."/>
            <person name="Bloem J."/>
            <person name="Labutti K."/>
            <person name="Salamov A."/>
            <person name="Andreopoulos B."/>
            <person name="Baker S."/>
            <person name="Barry K."/>
            <person name="Bills G."/>
            <person name="Bluhm B."/>
            <person name="Cannon C."/>
            <person name="Castanera R."/>
            <person name="Culley D."/>
            <person name="Daum C."/>
            <person name="Ezra D."/>
            <person name="Gonzalez J."/>
            <person name="Henrissat B."/>
            <person name="Kuo A."/>
            <person name="Liang C."/>
            <person name="Lipzen A."/>
            <person name="Lutzoni F."/>
            <person name="Magnuson J."/>
            <person name="Mondo S."/>
            <person name="Nolan M."/>
            <person name="Ohm R."/>
            <person name="Pangilinan J."/>
            <person name="Park H.-J."/>
            <person name="Ramirez L."/>
            <person name="Alfaro M."/>
            <person name="Sun H."/>
            <person name="Tritt A."/>
            <person name="Yoshinaga Y."/>
            <person name="Zwiers L.-H."/>
            <person name="Turgeon B."/>
            <person name="Goodwin S."/>
            <person name="Spatafora J."/>
            <person name="Crous P."/>
            <person name="Grigoriev I."/>
        </authorList>
    </citation>
    <scope>NUCLEOTIDE SEQUENCE</scope>
    <source>
        <strain evidence="1">CBS 115976</strain>
    </source>
</reference>
<gene>
    <name evidence="1" type="ORF">BT63DRAFT_422929</name>
</gene>
<name>A0A6A6UN17_9PEZI</name>
<evidence type="ECO:0000313" key="1">
    <source>
        <dbReference type="EMBL" id="KAF2672468.1"/>
    </source>
</evidence>
<organism evidence="1 2">
    <name type="scientific">Microthyrium microscopicum</name>
    <dbReference type="NCBI Taxonomy" id="703497"/>
    <lineage>
        <taxon>Eukaryota</taxon>
        <taxon>Fungi</taxon>
        <taxon>Dikarya</taxon>
        <taxon>Ascomycota</taxon>
        <taxon>Pezizomycotina</taxon>
        <taxon>Dothideomycetes</taxon>
        <taxon>Dothideomycetes incertae sedis</taxon>
        <taxon>Microthyriales</taxon>
        <taxon>Microthyriaceae</taxon>
        <taxon>Microthyrium</taxon>
    </lineage>
</organism>
<accession>A0A6A6UN17</accession>
<sequence>MARNNFLVFPNLVSTETGTYLAHGFSACGTHTECRIDPLFWQKEKPVEKTPDPSQF</sequence>
<dbReference type="PROSITE" id="PS51257">
    <property type="entry name" value="PROKAR_LIPOPROTEIN"/>
    <property type="match status" value="1"/>
</dbReference>
<dbReference type="Proteomes" id="UP000799302">
    <property type="component" value="Unassembled WGS sequence"/>
</dbReference>
<evidence type="ECO:0000313" key="2">
    <source>
        <dbReference type="Proteomes" id="UP000799302"/>
    </source>
</evidence>